<comment type="caution">
    <text evidence="2">The sequence shown here is derived from an EMBL/GenBank/DDBJ whole genome shotgun (WGS) entry which is preliminary data.</text>
</comment>
<feature type="compositionally biased region" description="Low complexity" evidence="1">
    <location>
        <begin position="16"/>
        <end position="28"/>
    </location>
</feature>
<name>A0AAV9RJ87_9TELE</name>
<proteinExistence type="predicted"/>
<reference evidence="2 3" key="1">
    <citation type="submission" date="2021-06" db="EMBL/GenBank/DDBJ databases">
        <authorList>
            <person name="Palmer J.M."/>
        </authorList>
    </citation>
    <scope>NUCLEOTIDE SEQUENCE [LARGE SCALE GENOMIC DNA]</scope>
    <source>
        <strain evidence="2 3">MEX-2019</strain>
        <tissue evidence="2">Muscle</tissue>
    </source>
</reference>
<feature type="region of interest" description="Disordered" evidence="1">
    <location>
        <begin position="12"/>
        <end position="35"/>
    </location>
</feature>
<evidence type="ECO:0000256" key="1">
    <source>
        <dbReference type="SAM" id="MobiDB-lite"/>
    </source>
</evidence>
<protein>
    <submittedName>
        <fullName evidence="2">Uncharacterized protein</fullName>
    </submittedName>
</protein>
<sequence length="104" mass="10895">MEIGALFKEMRASQCRPGSPAGPSASPAEPRPSETCATFPGAAAVAPVHRQCQLISAQSLVELAAGIIKLQTGFRPRVPPRGETAGSFVCQQLITAMLTPETTF</sequence>
<dbReference type="EMBL" id="JAHHUM010001763">
    <property type="protein sequence ID" value="KAK5609104.1"/>
    <property type="molecule type" value="Genomic_DNA"/>
</dbReference>
<dbReference type="Proteomes" id="UP001311232">
    <property type="component" value="Unassembled WGS sequence"/>
</dbReference>
<dbReference type="AlphaFoldDB" id="A0AAV9RJ87"/>
<gene>
    <name evidence="2" type="ORF">CRENBAI_015789</name>
</gene>
<evidence type="ECO:0000313" key="3">
    <source>
        <dbReference type="Proteomes" id="UP001311232"/>
    </source>
</evidence>
<evidence type="ECO:0000313" key="2">
    <source>
        <dbReference type="EMBL" id="KAK5609104.1"/>
    </source>
</evidence>
<organism evidence="2 3">
    <name type="scientific">Crenichthys baileyi</name>
    <name type="common">White River springfish</name>
    <dbReference type="NCBI Taxonomy" id="28760"/>
    <lineage>
        <taxon>Eukaryota</taxon>
        <taxon>Metazoa</taxon>
        <taxon>Chordata</taxon>
        <taxon>Craniata</taxon>
        <taxon>Vertebrata</taxon>
        <taxon>Euteleostomi</taxon>
        <taxon>Actinopterygii</taxon>
        <taxon>Neopterygii</taxon>
        <taxon>Teleostei</taxon>
        <taxon>Neoteleostei</taxon>
        <taxon>Acanthomorphata</taxon>
        <taxon>Ovalentaria</taxon>
        <taxon>Atherinomorphae</taxon>
        <taxon>Cyprinodontiformes</taxon>
        <taxon>Goodeidae</taxon>
        <taxon>Crenichthys</taxon>
    </lineage>
</organism>
<accession>A0AAV9RJ87</accession>
<keyword evidence="3" id="KW-1185">Reference proteome</keyword>